<accession>A0A2P5X5P6</accession>
<evidence type="ECO:0000313" key="2">
    <source>
        <dbReference type="EMBL" id="PPR98662.1"/>
    </source>
</evidence>
<sequence length="109" mass="12066">MSPQSAFENSGPAVAHLIMINLHIEIDNRDIVVDSQHKEVAQAKLKLLLSNGAHLVSLTLIVPRGRAEKQESSWSRLDVSDCSVRRQTMRSTDADEPACPFNNIEETVS</sequence>
<evidence type="ECO:0000256" key="1">
    <source>
        <dbReference type="SAM" id="MobiDB-lite"/>
    </source>
</evidence>
<name>A0A2P5X5P6_GOSBA</name>
<proteinExistence type="predicted"/>
<feature type="region of interest" description="Disordered" evidence="1">
    <location>
        <begin position="86"/>
        <end position="109"/>
    </location>
</feature>
<reference evidence="2 3" key="1">
    <citation type="submission" date="2015-01" db="EMBL/GenBank/DDBJ databases">
        <title>Genome of allotetraploid Gossypium barbadense reveals genomic plasticity and fiber elongation in cotton evolution.</title>
        <authorList>
            <person name="Chen X."/>
            <person name="Liu X."/>
            <person name="Zhao B."/>
            <person name="Zheng H."/>
            <person name="Hu Y."/>
            <person name="Lu G."/>
            <person name="Yang C."/>
            <person name="Chen J."/>
            <person name="Shan C."/>
            <person name="Zhang L."/>
            <person name="Zhou Y."/>
            <person name="Wang L."/>
            <person name="Guo W."/>
            <person name="Bai Y."/>
            <person name="Ruan J."/>
            <person name="Shangguan X."/>
            <person name="Mao Y."/>
            <person name="Jiang J."/>
            <person name="Zhu Y."/>
            <person name="Lei J."/>
            <person name="Kang H."/>
            <person name="Chen S."/>
            <person name="He X."/>
            <person name="Wang R."/>
            <person name="Wang Y."/>
            <person name="Chen J."/>
            <person name="Wang L."/>
            <person name="Yu S."/>
            <person name="Wang B."/>
            <person name="Wei J."/>
            <person name="Song S."/>
            <person name="Lu X."/>
            <person name="Gao Z."/>
            <person name="Gu W."/>
            <person name="Deng X."/>
            <person name="Ma D."/>
            <person name="Wang S."/>
            <person name="Liang W."/>
            <person name="Fang L."/>
            <person name="Cai C."/>
            <person name="Zhu X."/>
            <person name="Zhou B."/>
            <person name="Zhang Y."/>
            <person name="Chen Z."/>
            <person name="Xu S."/>
            <person name="Zhu R."/>
            <person name="Wang S."/>
            <person name="Zhang T."/>
            <person name="Zhao G."/>
        </authorList>
    </citation>
    <scope>NUCLEOTIDE SEQUENCE [LARGE SCALE GENOMIC DNA]</scope>
    <source>
        <strain evidence="3">cv. Xinhai21</strain>
        <tissue evidence="2">Leaf</tissue>
    </source>
</reference>
<dbReference type="OrthoDB" id="10325489at2759"/>
<dbReference type="AlphaFoldDB" id="A0A2P5X5P6"/>
<evidence type="ECO:0000313" key="3">
    <source>
        <dbReference type="Proteomes" id="UP000239757"/>
    </source>
</evidence>
<protein>
    <submittedName>
        <fullName evidence="2">Uncharacterized protein</fullName>
    </submittedName>
</protein>
<gene>
    <name evidence="2" type="ORF">GOBAR_AA22003</name>
</gene>
<dbReference type="EMBL" id="KZ665618">
    <property type="protein sequence ID" value="PPR98662.1"/>
    <property type="molecule type" value="Genomic_DNA"/>
</dbReference>
<dbReference type="Proteomes" id="UP000239757">
    <property type="component" value="Unassembled WGS sequence"/>
</dbReference>
<organism evidence="2 3">
    <name type="scientific">Gossypium barbadense</name>
    <name type="common">Sea Island cotton</name>
    <name type="synonym">Hibiscus barbadensis</name>
    <dbReference type="NCBI Taxonomy" id="3634"/>
    <lineage>
        <taxon>Eukaryota</taxon>
        <taxon>Viridiplantae</taxon>
        <taxon>Streptophyta</taxon>
        <taxon>Embryophyta</taxon>
        <taxon>Tracheophyta</taxon>
        <taxon>Spermatophyta</taxon>
        <taxon>Magnoliopsida</taxon>
        <taxon>eudicotyledons</taxon>
        <taxon>Gunneridae</taxon>
        <taxon>Pentapetalae</taxon>
        <taxon>rosids</taxon>
        <taxon>malvids</taxon>
        <taxon>Malvales</taxon>
        <taxon>Malvaceae</taxon>
        <taxon>Malvoideae</taxon>
        <taxon>Gossypium</taxon>
    </lineage>
</organism>